<comment type="similarity">
    <text evidence="12">Belongs to the NifD/NifK/NifE/NifN family.</text>
</comment>
<dbReference type="PROSITE" id="PS51918">
    <property type="entry name" value="RADICAL_SAM"/>
    <property type="match status" value="1"/>
</dbReference>
<dbReference type="Pfam" id="PF04055">
    <property type="entry name" value="Radical_SAM"/>
    <property type="match status" value="1"/>
</dbReference>
<organism evidence="14 15">
    <name type="scientific">Ruminiclostridium herbifermentans</name>
    <dbReference type="NCBI Taxonomy" id="2488810"/>
    <lineage>
        <taxon>Bacteria</taxon>
        <taxon>Bacillati</taxon>
        <taxon>Bacillota</taxon>
        <taxon>Clostridia</taxon>
        <taxon>Eubacteriales</taxon>
        <taxon>Oscillospiraceae</taxon>
        <taxon>Ruminiclostridium</taxon>
    </lineage>
</organism>
<dbReference type="SUPFAM" id="SSF102114">
    <property type="entry name" value="Radical SAM enzymes"/>
    <property type="match status" value="1"/>
</dbReference>
<dbReference type="GO" id="GO:0032324">
    <property type="term" value="P:molybdopterin cofactor biosynthetic process"/>
    <property type="evidence" value="ECO:0007669"/>
    <property type="project" value="UniProtKB-ARBA"/>
</dbReference>
<keyword evidence="7" id="KW-0408">Iron</keyword>
<dbReference type="Gene3D" id="3.20.20.70">
    <property type="entry name" value="Aldolase class I"/>
    <property type="match status" value="1"/>
</dbReference>
<evidence type="ECO:0000256" key="8">
    <source>
        <dbReference type="ARBA" id="ARBA00023014"/>
    </source>
</evidence>
<evidence type="ECO:0000256" key="7">
    <source>
        <dbReference type="ARBA" id="ARBA00023004"/>
    </source>
</evidence>
<dbReference type="InterPro" id="IPR006638">
    <property type="entry name" value="Elp3/MiaA/NifB-like_rSAM"/>
</dbReference>
<proteinExistence type="inferred from homology"/>
<dbReference type="InterPro" id="IPR007197">
    <property type="entry name" value="rSAM"/>
</dbReference>
<gene>
    <name evidence="14" type="ORF">EHE19_001270</name>
</gene>
<dbReference type="RefSeq" id="WP_137697281.1">
    <property type="nucleotide sequence ID" value="NZ_CP061336.1"/>
</dbReference>
<name>A0A4U7JGU8_9FIRM</name>
<evidence type="ECO:0000256" key="11">
    <source>
        <dbReference type="ARBA" id="ARBA00032102"/>
    </source>
</evidence>
<keyword evidence="15" id="KW-1185">Reference proteome</keyword>
<dbReference type="InterPro" id="IPR000510">
    <property type="entry name" value="Nase/OxRdtase_comp1"/>
</dbReference>
<evidence type="ECO:0000256" key="6">
    <source>
        <dbReference type="ARBA" id="ARBA00022723"/>
    </source>
</evidence>
<dbReference type="GO" id="GO:0046872">
    <property type="term" value="F:metal ion binding"/>
    <property type="evidence" value="ECO:0007669"/>
    <property type="project" value="UniProtKB-KW"/>
</dbReference>
<dbReference type="PANTHER" id="PTHR33712">
    <property type="entry name" value="LIGHT-INDEPENDENT PROTOCHLOROPHYLLIDE REDUCTASE SUBUNIT B"/>
    <property type="match status" value="1"/>
</dbReference>
<dbReference type="EMBL" id="CP061336">
    <property type="protein sequence ID" value="QNU67214.1"/>
    <property type="molecule type" value="Genomic_DNA"/>
</dbReference>
<dbReference type="Pfam" id="PF00148">
    <property type="entry name" value="Oxidored_nitro"/>
    <property type="match status" value="1"/>
</dbReference>
<evidence type="ECO:0000313" key="15">
    <source>
        <dbReference type="Proteomes" id="UP000306409"/>
    </source>
</evidence>
<dbReference type="SFLD" id="SFLDF00281">
    <property type="entry name" value="FeMo_cofactor_biosynthesis_pro"/>
    <property type="match status" value="1"/>
</dbReference>
<keyword evidence="5" id="KW-0949">S-adenosyl-L-methionine</keyword>
<reference evidence="14 15" key="1">
    <citation type="submission" date="2020-09" db="EMBL/GenBank/DDBJ databases">
        <title>Characterization and genome sequencing of Ruminiclostridium sp. nov. MA18.</title>
        <authorList>
            <person name="Rettenmaier R."/>
            <person name="Kowollik M.-L."/>
            <person name="Liebl W."/>
            <person name="Zverlov V."/>
        </authorList>
    </citation>
    <scope>NUCLEOTIDE SEQUENCE [LARGE SCALE GENOMIC DNA]</scope>
    <source>
        <strain evidence="14 15">MA18</strain>
    </source>
</reference>
<evidence type="ECO:0000256" key="1">
    <source>
        <dbReference type="ARBA" id="ARBA00001966"/>
    </source>
</evidence>
<dbReference type="SUPFAM" id="SSF53807">
    <property type="entry name" value="Helical backbone' metal receptor"/>
    <property type="match status" value="1"/>
</dbReference>
<evidence type="ECO:0000256" key="5">
    <source>
        <dbReference type="ARBA" id="ARBA00022691"/>
    </source>
</evidence>
<dbReference type="InterPro" id="IPR003731">
    <property type="entry name" value="Di-Nase_FeMo-co_biosynth"/>
</dbReference>
<evidence type="ECO:0000313" key="14">
    <source>
        <dbReference type="EMBL" id="QNU67214.1"/>
    </source>
</evidence>
<keyword evidence="9 12" id="KW-0535">Nitrogen fixation</keyword>
<dbReference type="InterPro" id="IPR034165">
    <property type="entry name" value="NifB_C"/>
</dbReference>
<dbReference type="InterPro" id="IPR058240">
    <property type="entry name" value="rSAM_sf"/>
</dbReference>
<dbReference type="InterPro" id="IPR050152">
    <property type="entry name" value="ChlB/BchB/BchZ"/>
</dbReference>
<dbReference type="CDD" id="cd00852">
    <property type="entry name" value="NifB"/>
    <property type="match status" value="1"/>
</dbReference>
<accession>A0A4U7JGU8</accession>
<dbReference type="SFLD" id="SFLDG01067">
    <property type="entry name" value="SPASM/twitch_domain_containing"/>
    <property type="match status" value="1"/>
</dbReference>
<dbReference type="InterPro" id="IPR036105">
    <property type="entry name" value="DiNase_FeMo-co_biosyn_sf"/>
</dbReference>
<dbReference type="PANTHER" id="PTHR33712:SF7">
    <property type="entry name" value="LIGHT-INDEPENDENT PROTOCHLOROPHYLLIDE REDUCTASE SUBUNIT B"/>
    <property type="match status" value="1"/>
</dbReference>
<keyword evidence="8" id="KW-0411">Iron-sulfur</keyword>
<dbReference type="OrthoDB" id="9764725at2"/>
<protein>
    <recommendedName>
        <fullName evidence="3">FeMo cofactor biosynthesis protein NifB</fullName>
    </recommendedName>
    <alternativeName>
        <fullName evidence="11">Nitrogenase cofactor maturase NifB</fullName>
    </alternativeName>
    <alternativeName>
        <fullName evidence="10">Radical SAM assemblase NifB</fullName>
    </alternativeName>
</protein>
<comment type="function">
    <text evidence="2">Involved in the biosynthesis of the iron-molybdenum cofactor (FeMo-co or M-cluster) found in the dinitrogenase enzyme of the nitrogenase complex in nitrogen-fixing microorganisms. NifB catalyzes the crucial step of radical SAM-dependent carbide insertion that occurs concomitant with the insertion of a 9th sulfur and the rearrangement/coupling of two [4Fe-4S] clusters into a [8Fe-9S-C] cluster, the precursor to the M-cluster.</text>
</comment>
<evidence type="ECO:0000256" key="10">
    <source>
        <dbReference type="ARBA" id="ARBA00030926"/>
    </source>
</evidence>
<dbReference type="Gene3D" id="1.20.89.10">
    <property type="entry name" value="Nitrogenase Molybdenum-iron Protein, subunit B, domain 4"/>
    <property type="match status" value="1"/>
</dbReference>
<dbReference type="SUPFAM" id="SSF53146">
    <property type="entry name" value="Nitrogenase accessory factor-like"/>
    <property type="match status" value="1"/>
</dbReference>
<keyword evidence="4" id="KW-0004">4Fe-4S</keyword>
<dbReference type="GO" id="GO:0051539">
    <property type="term" value="F:4 iron, 4 sulfur cluster binding"/>
    <property type="evidence" value="ECO:0007669"/>
    <property type="project" value="UniProtKB-KW"/>
</dbReference>
<dbReference type="PROSITE" id="PS00699">
    <property type="entry name" value="NITROGENASE_1_1"/>
    <property type="match status" value="1"/>
</dbReference>
<comment type="cofactor">
    <cofactor evidence="1">
        <name>[4Fe-4S] cluster</name>
        <dbReference type="ChEBI" id="CHEBI:49883"/>
    </cofactor>
</comment>
<evidence type="ECO:0000256" key="3">
    <source>
        <dbReference type="ARBA" id="ARBA00021702"/>
    </source>
</evidence>
<evidence type="ECO:0000256" key="12">
    <source>
        <dbReference type="RuleBase" id="RU004021"/>
    </source>
</evidence>
<dbReference type="PROSITE" id="PS01305">
    <property type="entry name" value="MOAA_NIFB_PQQE"/>
    <property type="match status" value="1"/>
</dbReference>
<evidence type="ECO:0000256" key="9">
    <source>
        <dbReference type="ARBA" id="ARBA00023231"/>
    </source>
</evidence>
<dbReference type="SMART" id="SM00729">
    <property type="entry name" value="Elp3"/>
    <property type="match status" value="1"/>
</dbReference>
<dbReference type="InterPro" id="IPR013785">
    <property type="entry name" value="Aldolase_TIM"/>
</dbReference>
<dbReference type="InterPro" id="IPR000385">
    <property type="entry name" value="MoaA_NifB_PqqE_Fe-S-bd_CS"/>
</dbReference>
<dbReference type="SFLD" id="SFLDS00029">
    <property type="entry name" value="Radical_SAM"/>
    <property type="match status" value="1"/>
</dbReference>
<dbReference type="CDD" id="cd01335">
    <property type="entry name" value="Radical_SAM"/>
    <property type="match status" value="1"/>
</dbReference>
<evidence type="ECO:0000259" key="13">
    <source>
        <dbReference type="PROSITE" id="PS51918"/>
    </source>
</evidence>
<sequence>MSKNLVNLSVNPCKMCMPMGIVSAFYGIKNCMSILHGSQGCSTYIRRHMATHYNEPVDIASSSLTENGTVFGGESNLIKGLENLIELYKPEVIGIATTCLAETIGEDVPRILNNFNKLHPDNTVKFIPVVSMGYSETQYEGFFIALRAIVESVEMLPEKNNKVNIITGMISPADTRYLKALLDSMKIDYILLPDISDNLDGQHTEFYNRLPEGGTSLEDISMMGGAKLTIELSTFTSKHNSPAQYLYEVYGVPFVRCNLPVGLRDTDALINVLVKAGGVKSEEMIKERGRYMDAMIDSHKYNAEGRAIIYGEPDFVYSITRLCVENGIMPVLAATGAKCSSLKDRLEPEIQAIADFLYLDRFEILDNCDFDTIEKYAVELKANLMIGSSDGRRLEEKLKIPLVRCAFPIHDQVGGQRVRTLGYDGSLVLLDRLTNNLLSQKEHSFRSKMYNNYYTEKNQNLIDEAKINNTERDVVIMNKVDNRAANEKKTQTHPCFNGCGSKYARMHLPVAPKCNIQCNYCVRKYDCPNESRPGVTTEVLTPEEACEKFKLVKEKLPNIKVVGIAGPGDSLADFENTKKTLSLIKKEDPSITFCISTNGLLLPLYADELADLGVSHVTVTMNAVNTTIGAKIYKHVDYMGHRYFGEVGAAILMANQLAGIKRLTSLGVICKVNIVMLKGINEYHIPVVVEKAKELGCEITNIMQLIPVEGSEFENIPLVSNREIMSMRKRCESTLKQMYHCHQCRADAIGTLDNDQSINFRGCTGNKNKVAEEPAKEENTLLFAVSSKSGVLVDQHFGHASDFYIYEYKNKSIRFKERRSVTKYCDGSEGCDGMGGGNKEGKMEAILDTVKDCNGVLAMRIGEAPKQKLKEKSIETFTTYDRIEEAVKQAAEKLFV</sequence>
<dbReference type="AlphaFoldDB" id="A0A4U7JGU8"/>
<dbReference type="KEGG" id="rher:EHE19_001270"/>
<dbReference type="InterPro" id="IPR000318">
    <property type="entry name" value="Nase_comp1_CS"/>
</dbReference>
<dbReference type="SFLD" id="SFLDG01068">
    <property type="entry name" value="FeMo_cofactor_biosynthesis_pro"/>
    <property type="match status" value="1"/>
</dbReference>
<dbReference type="GO" id="GO:0016163">
    <property type="term" value="F:nitrogenase activity"/>
    <property type="evidence" value="ECO:0007669"/>
    <property type="project" value="InterPro"/>
</dbReference>
<dbReference type="Proteomes" id="UP000306409">
    <property type="component" value="Chromosome"/>
</dbReference>
<dbReference type="Pfam" id="PF02579">
    <property type="entry name" value="Nitro_FeMo-Co"/>
    <property type="match status" value="1"/>
</dbReference>
<dbReference type="Gene3D" id="3.40.50.1980">
    <property type="entry name" value="Nitrogenase molybdenum iron protein domain"/>
    <property type="match status" value="3"/>
</dbReference>
<evidence type="ECO:0000256" key="4">
    <source>
        <dbReference type="ARBA" id="ARBA00022485"/>
    </source>
</evidence>
<evidence type="ECO:0000256" key="2">
    <source>
        <dbReference type="ARBA" id="ARBA00003522"/>
    </source>
</evidence>
<keyword evidence="6" id="KW-0479">Metal-binding</keyword>
<dbReference type="Gene3D" id="3.30.420.130">
    <property type="entry name" value="Dinitrogenase iron-molybdenum cofactor biosynthesis domain"/>
    <property type="match status" value="1"/>
</dbReference>
<feature type="domain" description="Radical SAM core" evidence="13">
    <location>
        <begin position="500"/>
        <end position="745"/>
    </location>
</feature>